<feature type="compositionally biased region" description="Basic and acidic residues" evidence="1">
    <location>
        <begin position="217"/>
        <end position="399"/>
    </location>
</feature>
<protein>
    <submittedName>
        <fullName evidence="2">Uncharacterized protein</fullName>
    </submittedName>
</protein>
<accession>A0A9P6KJH9</accession>
<reference evidence="2" key="1">
    <citation type="journal article" date="2020" name="Mol. Plant Microbe Interact.">
        <title>Genome Sequence of the Biocontrol Agent Coniothyrium minitans strain Conio (IMI 134523).</title>
        <authorList>
            <person name="Patel D."/>
            <person name="Shittu T.A."/>
            <person name="Baroncelli R."/>
            <person name="Muthumeenakshi S."/>
            <person name="Osborne T.H."/>
            <person name="Janganan T.K."/>
            <person name="Sreenivasaprasad S."/>
        </authorList>
    </citation>
    <scope>NUCLEOTIDE SEQUENCE</scope>
    <source>
        <strain evidence="2">Conio</strain>
    </source>
</reference>
<dbReference type="EMBL" id="WJXW01000016">
    <property type="protein sequence ID" value="KAF9729398.1"/>
    <property type="molecule type" value="Genomic_DNA"/>
</dbReference>
<proteinExistence type="predicted"/>
<evidence type="ECO:0000256" key="1">
    <source>
        <dbReference type="SAM" id="MobiDB-lite"/>
    </source>
</evidence>
<dbReference type="PANTHER" id="PTHR35480:SF1">
    <property type="entry name" value="MATERNAL EFFECT EMBRYO ARREST 22"/>
    <property type="match status" value="1"/>
</dbReference>
<organism evidence="2 3">
    <name type="scientific">Paraphaeosphaeria minitans</name>
    <dbReference type="NCBI Taxonomy" id="565426"/>
    <lineage>
        <taxon>Eukaryota</taxon>
        <taxon>Fungi</taxon>
        <taxon>Dikarya</taxon>
        <taxon>Ascomycota</taxon>
        <taxon>Pezizomycotina</taxon>
        <taxon>Dothideomycetes</taxon>
        <taxon>Pleosporomycetidae</taxon>
        <taxon>Pleosporales</taxon>
        <taxon>Massarineae</taxon>
        <taxon>Didymosphaeriaceae</taxon>
        <taxon>Paraphaeosphaeria</taxon>
    </lineage>
</organism>
<dbReference type="Proteomes" id="UP000756921">
    <property type="component" value="Unassembled WGS sequence"/>
</dbReference>
<feature type="region of interest" description="Disordered" evidence="1">
    <location>
        <begin position="193"/>
        <end position="399"/>
    </location>
</feature>
<name>A0A9P6KJH9_9PLEO</name>
<feature type="compositionally biased region" description="Low complexity" evidence="1">
    <location>
        <begin position="158"/>
        <end position="176"/>
    </location>
</feature>
<evidence type="ECO:0000313" key="2">
    <source>
        <dbReference type="EMBL" id="KAF9729398.1"/>
    </source>
</evidence>
<keyword evidence="3" id="KW-1185">Reference proteome</keyword>
<comment type="caution">
    <text evidence="2">The sequence shown here is derived from an EMBL/GenBank/DDBJ whole genome shotgun (WGS) entry which is preliminary data.</text>
</comment>
<evidence type="ECO:0000313" key="3">
    <source>
        <dbReference type="Proteomes" id="UP000756921"/>
    </source>
</evidence>
<gene>
    <name evidence="2" type="ORF">PMIN01_12262</name>
</gene>
<dbReference type="PANTHER" id="PTHR35480">
    <property type="entry name" value="MATERNAL EFFECT EMBRYO ARREST 22"/>
    <property type="match status" value="1"/>
</dbReference>
<sequence>MHTLTSRTDEEFNGLRFRDKFFSFYSWVLERVNDAGRDKCELAQAVRAHVEFEVLRDTAPIKADDSPTSNTAGGEAIYQQLLEEEEKEDEGCRPDRQSCVPPCERLWVPAPVNDNSQMKDVSQTANPVSLFASTSSSQPPVRIATPHPPKSPLSEPALLAGGTDPPTTLPLPKTLMPQPIAPGIVLGRHAHIGDEDTSAAEVGAKKRGGGDGGAQGEQKETEGEHKETKSEHKEKGEHNKEEEPKQTKEEQKKTEEEQKKTEEEQKKTEEEQKKTEEEQKKTEEEQKKTEEEQKKTEEEQKKTEEEQKKTEEEQKKTEEEQKKTEEEQKKTEEEQKKTEEEQKKTEEEQKKTEEEQKKIEEEQKKTEEEQKKTEEEQKKTEEEQKKTEEEQKKTEEHEE</sequence>
<feature type="region of interest" description="Disordered" evidence="1">
    <location>
        <begin position="131"/>
        <end position="176"/>
    </location>
</feature>
<dbReference type="AlphaFoldDB" id="A0A9P6KJH9"/>